<dbReference type="RefSeq" id="WP_141809598.1">
    <property type="nucleotide sequence ID" value="NZ_VFPG01000001.1"/>
</dbReference>
<accession>A0A543FCG5</accession>
<protein>
    <submittedName>
        <fullName evidence="2">Uncharacterized protein</fullName>
    </submittedName>
</protein>
<evidence type="ECO:0000313" key="2">
    <source>
        <dbReference type="EMBL" id="TQM31527.1"/>
    </source>
</evidence>
<dbReference type="Pfam" id="PF25283">
    <property type="entry name" value="DUF7873"/>
    <property type="match status" value="1"/>
</dbReference>
<dbReference type="InterPro" id="IPR057195">
    <property type="entry name" value="DUF7873"/>
</dbReference>
<evidence type="ECO:0000256" key="1">
    <source>
        <dbReference type="SAM" id="Coils"/>
    </source>
</evidence>
<keyword evidence="1" id="KW-0175">Coiled coil</keyword>
<dbReference type="OrthoDB" id="447082at2"/>
<sequence>MTKLNQIIAVEKGVKSGALRELAETQNLLQKPSLLAGITRTYQPKDEEGEQLPPEATRVQVKSEEVLRQTAATLTRLFDVTATKDWANRTAAADVVVDGETILDDVPVPYLLFLEKQLADLLTFVKRLPVLDAAEAWGFDDSSDTWRTEPVRTIRTKKVPRNHVKAEATDKHPAQVEVYYEDIAVGYWTTVKFSGALPARRVNEVVGRIEKLAQAVKFAREEANATEVTDRKTGKVIFDYLFR</sequence>
<dbReference type="AlphaFoldDB" id="A0A543FCG5"/>
<keyword evidence="3" id="KW-1185">Reference proteome</keyword>
<reference evidence="2 3" key="1">
    <citation type="submission" date="2019-06" db="EMBL/GenBank/DDBJ databases">
        <title>Sequencing the genomes of 1000 actinobacteria strains.</title>
        <authorList>
            <person name="Klenk H.-P."/>
        </authorList>
    </citation>
    <scope>NUCLEOTIDE SEQUENCE [LARGE SCALE GENOMIC DNA]</scope>
    <source>
        <strain evidence="2 3">DSM 103495</strain>
    </source>
</reference>
<gene>
    <name evidence="2" type="ORF">FB390_3186</name>
</gene>
<organism evidence="2 3">
    <name type="scientific">Nocardia bhagyanarayanae</name>
    <dbReference type="NCBI Taxonomy" id="1215925"/>
    <lineage>
        <taxon>Bacteria</taxon>
        <taxon>Bacillati</taxon>
        <taxon>Actinomycetota</taxon>
        <taxon>Actinomycetes</taxon>
        <taxon>Mycobacteriales</taxon>
        <taxon>Nocardiaceae</taxon>
        <taxon>Nocardia</taxon>
    </lineage>
</organism>
<dbReference type="Proteomes" id="UP000316331">
    <property type="component" value="Unassembled WGS sequence"/>
</dbReference>
<feature type="coiled-coil region" evidence="1">
    <location>
        <begin position="202"/>
        <end position="229"/>
    </location>
</feature>
<dbReference type="EMBL" id="VFPG01000001">
    <property type="protein sequence ID" value="TQM31527.1"/>
    <property type="molecule type" value="Genomic_DNA"/>
</dbReference>
<proteinExistence type="predicted"/>
<comment type="caution">
    <text evidence="2">The sequence shown here is derived from an EMBL/GenBank/DDBJ whole genome shotgun (WGS) entry which is preliminary data.</text>
</comment>
<name>A0A543FCG5_9NOCA</name>
<evidence type="ECO:0000313" key="3">
    <source>
        <dbReference type="Proteomes" id="UP000316331"/>
    </source>
</evidence>